<proteinExistence type="predicted"/>
<accession>A0AA46AFJ9</accession>
<dbReference type="AlphaFoldDB" id="A0AA46AFJ9"/>
<name>A0AA46AFJ9_9AQUI</name>
<evidence type="ECO:0000313" key="1">
    <source>
        <dbReference type="EMBL" id="SMP21169.1"/>
    </source>
</evidence>
<gene>
    <name evidence="1" type="ORF">SAMN06264868_12225</name>
</gene>
<reference evidence="1" key="1">
    <citation type="submission" date="2017-05" db="EMBL/GenBank/DDBJ databases">
        <authorList>
            <person name="Varghese N."/>
            <person name="Submissions S."/>
        </authorList>
    </citation>
    <scope>NUCLEOTIDE SEQUENCE</scope>
    <source>
        <strain evidence="1">DSM 18763</strain>
    </source>
</reference>
<organism evidence="1 2">
    <name type="scientific">Venenivibrio stagnispumantis</name>
    <dbReference type="NCBI Taxonomy" id="407998"/>
    <lineage>
        <taxon>Bacteria</taxon>
        <taxon>Pseudomonadati</taxon>
        <taxon>Aquificota</taxon>
        <taxon>Aquificia</taxon>
        <taxon>Aquificales</taxon>
        <taxon>Hydrogenothermaceae</taxon>
        <taxon>Venenivibrio</taxon>
    </lineage>
</organism>
<evidence type="ECO:0000313" key="2">
    <source>
        <dbReference type="Proteomes" id="UP001157947"/>
    </source>
</evidence>
<dbReference type="Proteomes" id="UP001157947">
    <property type="component" value="Unassembled WGS sequence"/>
</dbReference>
<dbReference type="EMBL" id="FXTX01000022">
    <property type="protein sequence ID" value="SMP21169.1"/>
    <property type="molecule type" value="Genomic_DNA"/>
</dbReference>
<sequence length="161" mass="19411">MDKNEFIQKISGYILGKLNKPSFSPREIHIINNWYEQNIPVEAIIKAFDEEYIIAPINKKNKVSIFEVDKRIKENLQKYLPKTETKPEIIEIIEKKEKYEEKDIYKYWKNLKKEEKEKFIKQAIKELKESGINFRNINIKKAVKIKIRAKIRKILEDKKDE</sequence>
<keyword evidence="2" id="KW-1185">Reference proteome</keyword>
<comment type="caution">
    <text evidence="1">The sequence shown here is derived from an EMBL/GenBank/DDBJ whole genome shotgun (WGS) entry which is preliminary data.</text>
</comment>
<dbReference type="RefSeq" id="WP_265135022.1">
    <property type="nucleotide sequence ID" value="NZ_FXTX01000022.1"/>
</dbReference>
<protein>
    <submittedName>
        <fullName evidence="1">Uncharacterized protein</fullName>
    </submittedName>
</protein>